<dbReference type="OrthoDB" id="7827685at2759"/>
<sequence length="268" mass="29970">MTEVAVRRRAMVVVGVGGASTTGRGESDRGSSPLTVLFVLFASTQARTPFKLHENDVTDRDPSNSLPESDSEPILRLPSEAETAVIETNAVSQTESATLSVRFRPPKRPYPFLSTHRGFGHRIDPVINPRVHGREVSYGDDVIRTKGFDPELFGSGVHQIPARRTRFRHHDLFAKESFRRPFRREEEEREEEAKHLPERVSNFDIGLGFPDTKPRAISNSKTLVLKSSDGEVFEVEEAVALQSETIKHMFDPNCPGTNIINLPNVTDL</sequence>
<dbReference type="Pfam" id="PF03931">
    <property type="entry name" value="Skp1_POZ"/>
    <property type="match status" value="1"/>
</dbReference>
<dbReference type="Proteomes" id="UP000585474">
    <property type="component" value="Unassembled WGS sequence"/>
</dbReference>
<feature type="region of interest" description="Disordered" evidence="2">
    <location>
        <begin position="52"/>
        <end position="72"/>
    </location>
</feature>
<keyword evidence="5" id="KW-1185">Reference proteome</keyword>
<evidence type="ECO:0000313" key="5">
    <source>
        <dbReference type="Proteomes" id="UP000585474"/>
    </source>
</evidence>
<reference evidence="4 5" key="1">
    <citation type="submission" date="2019-07" db="EMBL/GenBank/DDBJ databases">
        <title>De Novo Assembly of kiwifruit Actinidia rufa.</title>
        <authorList>
            <person name="Sugita-Konishi S."/>
            <person name="Sato K."/>
            <person name="Mori E."/>
            <person name="Abe Y."/>
            <person name="Kisaki G."/>
            <person name="Hamano K."/>
            <person name="Suezawa K."/>
            <person name="Otani M."/>
            <person name="Fukuda T."/>
            <person name="Manabe T."/>
            <person name="Gomi K."/>
            <person name="Tabuchi M."/>
            <person name="Akimitsu K."/>
            <person name="Kataoka I."/>
        </authorList>
    </citation>
    <scope>NUCLEOTIDE SEQUENCE [LARGE SCALE GENOMIC DNA]</scope>
    <source>
        <strain evidence="5">cv. Fuchu</strain>
    </source>
</reference>
<proteinExistence type="predicted"/>
<feature type="compositionally biased region" description="Basic and acidic residues" evidence="2">
    <location>
        <begin position="52"/>
        <end position="62"/>
    </location>
</feature>
<gene>
    <name evidence="4" type="ORF">Acr_14g0009110</name>
</gene>
<evidence type="ECO:0000313" key="4">
    <source>
        <dbReference type="EMBL" id="GFZ01276.1"/>
    </source>
</evidence>
<name>A0A7J0FRE3_9ERIC</name>
<dbReference type="AlphaFoldDB" id="A0A7J0FRE3"/>
<dbReference type="EMBL" id="BJWL01000014">
    <property type="protein sequence ID" value="GFZ01276.1"/>
    <property type="molecule type" value="Genomic_DNA"/>
</dbReference>
<evidence type="ECO:0000259" key="3">
    <source>
        <dbReference type="Pfam" id="PF03931"/>
    </source>
</evidence>
<evidence type="ECO:0000256" key="1">
    <source>
        <dbReference type="ARBA" id="ARBA00004906"/>
    </source>
</evidence>
<dbReference type="Gene3D" id="3.30.710.10">
    <property type="entry name" value="Potassium Channel Kv1.1, Chain A"/>
    <property type="match status" value="1"/>
</dbReference>
<dbReference type="GO" id="GO:0006511">
    <property type="term" value="P:ubiquitin-dependent protein catabolic process"/>
    <property type="evidence" value="ECO:0007669"/>
    <property type="project" value="InterPro"/>
</dbReference>
<dbReference type="SUPFAM" id="SSF54695">
    <property type="entry name" value="POZ domain"/>
    <property type="match status" value="1"/>
</dbReference>
<protein>
    <submittedName>
        <fullName evidence="4">SKP1-like 3</fullName>
    </submittedName>
</protein>
<comment type="caution">
    <text evidence="4">The sequence shown here is derived from an EMBL/GenBank/DDBJ whole genome shotgun (WGS) entry which is preliminary data.</text>
</comment>
<comment type="pathway">
    <text evidence="1">Protein modification; protein ubiquitination.</text>
</comment>
<feature type="domain" description="SKP1 component POZ" evidence="3">
    <location>
        <begin position="222"/>
        <end position="266"/>
    </location>
</feature>
<dbReference type="InterPro" id="IPR011333">
    <property type="entry name" value="SKP1/BTB/POZ_sf"/>
</dbReference>
<organism evidence="4 5">
    <name type="scientific">Actinidia rufa</name>
    <dbReference type="NCBI Taxonomy" id="165716"/>
    <lineage>
        <taxon>Eukaryota</taxon>
        <taxon>Viridiplantae</taxon>
        <taxon>Streptophyta</taxon>
        <taxon>Embryophyta</taxon>
        <taxon>Tracheophyta</taxon>
        <taxon>Spermatophyta</taxon>
        <taxon>Magnoliopsida</taxon>
        <taxon>eudicotyledons</taxon>
        <taxon>Gunneridae</taxon>
        <taxon>Pentapetalae</taxon>
        <taxon>asterids</taxon>
        <taxon>Ericales</taxon>
        <taxon>Actinidiaceae</taxon>
        <taxon>Actinidia</taxon>
    </lineage>
</organism>
<evidence type="ECO:0000256" key="2">
    <source>
        <dbReference type="SAM" id="MobiDB-lite"/>
    </source>
</evidence>
<accession>A0A7J0FRE3</accession>
<dbReference type="InterPro" id="IPR016073">
    <property type="entry name" value="Skp1_comp_POZ"/>
</dbReference>